<proteinExistence type="inferred from homology"/>
<dbReference type="InterPro" id="IPR015424">
    <property type="entry name" value="PyrdxlP-dep_Trfase"/>
</dbReference>
<dbReference type="Gene3D" id="3.40.640.10">
    <property type="entry name" value="Type I PLP-dependent aspartate aminotransferase-like (Major domain)"/>
    <property type="match status" value="1"/>
</dbReference>
<organism evidence="2 3">
    <name type="scientific">Eiseniibacteriota bacterium</name>
    <dbReference type="NCBI Taxonomy" id="2212470"/>
    <lineage>
        <taxon>Bacteria</taxon>
        <taxon>Candidatus Eiseniibacteriota</taxon>
    </lineage>
</organism>
<dbReference type="InterPro" id="IPR015422">
    <property type="entry name" value="PyrdxlP-dep_Trfase_small"/>
</dbReference>
<comment type="caution">
    <text evidence="2">The sequence shown here is derived from an EMBL/GenBank/DDBJ whole genome shotgun (WGS) entry which is preliminary data.</text>
</comment>
<sequence length="404" mass="43770">MIQLPSDGDSSGRDLGEEELALLKEAIASGHLTSTRGTMVPRLEEEFAKVFGVDRAIALASGSAAVHTAVAAVDPEPGDEVITTPITDMGAITAILLQGAIPIFADVDPVSLNVTAETIRPRITKNTKAIIVTHLFGNPCDMDPILALAKEHGIPVIEDAAQAFMATYKGKLCGTIGDIGCFSFQQSKHMTSGEGGIVVSNNPDYARRMFLFVNKAWGYGDSNPDHYFLAPNYRMTELQGAVLVPQLAKLPGVVERRNRTATRLSNAIASLSQIEAPVVTAESKHVYWRYPIRIAAQGDDLTRLAGAIRERGVQCAPRYISKPAFECQVIRDRVSFGKSKWPWEGPHMAGRDPIVYDPKTFPGAYDGLAHVIVIPWNEFFTDDLVDSIAEVIAEAERNVLGTGV</sequence>
<dbReference type="InterPro" id="IPR015421">
    <property type="entry name" value="PyrdxlP-dep_Trfase_major"/>
</dbReference>
<dbReference type="Proteomes" id="UP000739538">
    <property type="component" value="Unassembled WGS sequence"/>
</dbReference>
<evidence type="ECO:0000313" key="2">
    <source>
        <dbReference type="EMBL" id="MCA9758178.1"/>
    </source>
</evidence>
<gene>
    <name evidence="2" type="ORF">KDA27_20455</name>
</gene>
<dbReference type="CDD" id="cd00616">
    <property type="entry name" value="AHBA_syn"/>
    <property type="match status" value="1"/>
</dbReference>
<evidence type="ECO:0000256" key="1">
    <source>
        <dbReference type="RuleBase" id="RU004508"/>
    </source>
</evidence>
<name>A0A956NI65_UNCEI</name>
<dbReference type="AlphaFoldDB" id="A0A956NI65"/>
<protein>
    <submittedName>
        <fullName evidence="2">DegT/DnrJ/EryC1/StrS family aminotransferase</fullName>
    </submittedName>
</protein>
<comment type="similarity">
    <text evidence="1">Belongs to the DegT/DnrJ/EryC1 family.</text>
</comment>
<dbReference type="PANTHER" id="PTHR30244">
    <property type="entry name" value="TRANSAMINASE"/>
    <property type="match status" value="1"/>
</dbReference>
<dbReference type="GO" id="GO:0008483">
    <property type="term" value="F:transaminase activity"/>
    <property type="evidence" value="ECO:0007669"/>
    <property type="project" value="UniProtKB-KW"/>
</dbReference>
<evidence type="ECO:0000313" key="3">
    <source>
        <dbReference type="Proteomes" id="UP000739538"/>
    </source>
</evidence>
<dbReference type="Gene3D" id="3.90.1150.10">
    <property type="entry name" value="Aspartate Aminotransferase, domain 1"/>
    <property type="match status" value="1"/>
</dbReference>
<keyword evidence="2" id="KW-0808">Transferase</keyword>
<dbReference type="SUPFAM" id="SSF53383">
    <property type="entry name" value="PLP-dependent transferases"/>
    <property type="match status" value="1"/>
</dbReference>
<reference evidence="2" key="1">
    <citation type="submission" date="2020-04" db="EMBL/GenBank/DDBJ databases">
        <authorList>
            <person name="Zhang T."/>
        </authorList>
    </citation>
    <scope>NUCLEOTIDE SEQUENCE</scope>
    <source>
        <strain evidence="2">HKST-UBA02</strain>
    </source>
</reference>
<dbReference type="InterPro" id="IPR000653">
    <property type="entry name" value="DegT/StrS_aminotransferase"/>
</dbReference>
<keyword evidence="1" id="KW-0663">Pyridoxal phosphate</keyword>
<dbReference type="GO" id="GO:0000271">
    <property type="term" value="P:polysaccharide biosynthetic process"/>
    <property type="evidence" value="ECO:0007669"/>
    <property type="project" value="TreeGrafter"/>
</dbReference>
<dbReference type="EMBL" id="JAGQHS010000149">
    <property type="protein sequence ID" value="MCA9758178.1"/>
    <property type="molecule type" value="Genomic_DNA"/>
</dbReference>
<reference evidence="2" key="2">
    <citation type="journal article" date="2021" name="Microbiome">
        <title>Successional dynamics and alternative stable states in a saline activated sludge microbial community over 9 years.</title>
        <authorList>
            <person name="Wang Y."/>
            <person name="Ye J."/>
            <person name="Ju F."/>
            <person name="Liu L."/>
            <person name="Boyd J.A."/>
            <person name="Deng Y."/>
            <person name="Parks D.H."/>
            <person name="Jiang X."/>
            <person name="Yin X."/>
            <person name="Woodcroft B.J."/>
            <person name="Tyson G.W."/>
            <person name="Hugenholtz P."/>
            <person name="Polz M.F."/>
            <person name="Zhang T."/>
        </authorList>
    </citation>
    <scope>NUCLEOTIDE SEQUENCE</scope>
    <source>
        <strain evidence="2">HKST-UBA02</strain>
    </source>
</reference>
<dbReference type="GO" id="GO:0030170">
    <property type="term" value="F:pyridoxal phosphate binding"/>
    <property type="evidence" value="ECO:0007669"/>
    <property type="project" value="TreeGrafter"/>
</dbReference>
<dbReference type="PANTHER" id="PTHR30244:SF34">
    <property type="entry name" value="DTDP-4-AMINO-4,6-DIDEOXYGALACTOSE TRANSAMINASE"/>
    <property type="match status" value="1"/>
</dbReference>
<accession>A0A956NI65</accession>
<keyword evidence="2" id="KW-0032">Aminotransferase</keyword>
<dbReference type="Pfam" id="PF01041">
    <property type="entry name" value="DegT_DnrJ_EryC1"/>
    <property type="match status" value="1"/>
</dbReference>